<dbReference type="PROSITE" id="PS51704">
    <property type="entry name" value="GP_PDE"/>
    <property type="match status" value="1"/>
</dbReference>
<dbReference type="Pfam" id="PF03009">
    <property type="entry name" value="GDPD"/>
    <property type="match status" value="1"/>
</dbReference>
<dbReference type="EMBL" id="JACJIQ010000003">
    <property type="protein sequence ID" value="MBA9076315.1"/>
    <property type="molecule type" value="Genomic_DNA"/>
</dbReference>
<evidence type="ECO:0000259" key="1">
    <source>
        <dbReference type="PROSITE" id="PS51704"/>
    </source>
</evidence>
<accession>A0A839GL54</accession>
<gene>
    <name evidence="2" type="ORF">FHS90_001019</name>
</gene>
<dbReference type="GO" id="GO:0008081">
    <property type="term" value="F:phosphoric diester hydrolase activity"/>
    <property type="evidence" value="ECO:0007669"/>
    <property type="project" value="InterPro"/>
</dbReference>
<dbReference type="PANTHER" id="PTHR46211">
    <property type="entry name" value="GLYCEROPHOSPHORYL DIESTER PHOSPHODIESTERASE"/>
    <property type="match status" value="1"/>
</dbReference>
<feature type="domain" description="GP-PDE" evidence="1">
    <location>
        <begin position="91"/>
        <end position="320"/>
    </location>
</feature>
<evidence type="ECO:0000313" key="3">
    <source>
        <dbReference type="Proteomes" id="UP000563094"/>
    </source>
</evidence>
<protein>
    <submittedName>
        <fullName evidence="2">Glycerophosphoryl diester phosphodiesterase</fullName>
    </submittedName>
</protein>
<proteinExistence type="predicted"/>
<keyword evidence="3" id="KW-1185">Reference proteome</keyword>
<comment type="caution">
    <text evidence="2">The sequence shown here is derived from an EMBL/GenBank/DDBJ whole genome shotgun (WGS) entry which is preliminary data.</text>
</comment>
<sequence length="326" mass="36356">MAQAPITLSNFSYTPQNLVVGKVMPVSKGAGTPQVKLSKESARLFELSKDKTLKVKKAAASTPQSQWLEVVLEAAGKQYSFRIVKDEFIKNKVIAHRGAWKNTGAPENSIGALQHAIRLGCTGSEFDVHMSVDSVLFVNHDHDIKGLHIEKTPAAELAKVKLPNGESLPTLEAYLNAGLNQNKTRLILEIKPSAISKERGQALAQKVVEMVQRQQAQGWVDYISFDYAILKKVLELEPSAHVSYLNGEKTPTQLAQDQMYGFDYHQSVVQKNPDWIAEAHRLHLTVNVWTVNDPNIMDWLLERNADFITTNEPELLLQKVNSPKAK</sequence>
<dbReference type="InterPro" id="IPR017946">
    <property type="entry name" value="PLC-like_Pdiesterase_TIM-brl"/>
</dbReference>
<dbReference type="RefSeq" id="WP_246386672.1">
    <property type="nucleotide sequence ID" value="NZ_JACJIQ010000003.1"/>
</dbReference>
<dbReference type="AlphaFoldDB" id="A0A839GL54"/>
<organism evidence="2 3">
    <name type="scientific">Rufibacter quisquiliarum</name>
    <dbReference type="NCBI Taxonomy" id="1549639"/>
    <lineage>
        <taxon>Bacteria</taxon>
        <taxon>Pseudomonadati</taxon>
        <taxon>Bacteroidota</taxon>
        <taxon>Cytophagia</taxon>
        <taxon>Cytophagales</taxon>
        <taxon>Hymenobacteraceae</taxon>
        <taxon>Rufibacter</taxon>
    </lineage>
</organism>
<dbReference type="InterPro" id="IPR030395">
    <property type="entry name" value="GP_PDE_dom"/>
</dbReference>
<dbReference type="SUPFAM" id="SSF51695">
    <property type="entry name" value="PLC-like phosphodiesterases"/>
    <property type="match status" value="1"/>
</dbReference>
<dbReference type="Gene3D" id="3.20.20.190">
    <property type="entry name" value="Phosphatidylinositol (PI) phosphodiesterase"/>
    <property type="match status" value="1"/>
</dbReference>
<name>A0A839GL54_9BACT</name>
<evidence type="ECO:0000313" key="2">
    <source>
        <dbReference type="EMBL" id="MBA9076315.1"/>
    </source>
</evidence>
<dbReference type="Proteomes" id="UP000563094">
    <property type="component" value="Unassembled WGS sequence"/>
</dbReference>
<dbReference type="PANTHER" id="PTHR46211:SF1">
    <property type="entry name" value="GLYCEROPHOSPHODIESTER PHOSPHODIESTERASE, CYTOPLASMIC"/>
    <property type="match status" value="1"/>
</dbReference>
<reference evidence="2 3" key="1">
    <citation type="submission" date="2020-08" db="EMBL/GenBank/DDBJ databases">
        <title>Genomic Encyclopedia of Type Strains, Phase IV (KMG-IV): sequencing the most valuable type-strain genomes for metagenomic binning, comparative biology and taxonomic classification.</title>
        <authorList>
            <person name="Goeker M."/>
        </authorList>
    </citation>
    <scope>NUCLEOTIDE SEQUENCE [LARGE SCALE GENOMIC DNA]</scope>
    <source>
        <strain evidence="2 3">DSM 29854</strain>
    </source>
</reference>
<dbReference type="GO" id="GO:0006629">
    <property type="term" value="P:lipid metabolic process"/>
    <property type="evidence" value="ECO:0007669"/>
    <property type="project" value="InterPro"/>
</dbReference>